<evidence type="ECO:0000313" key="3">
    <source>
        <dbReference type="Proteomes" id="UP000295157"/>
    </source>
</evidence>
<name>A0A4R4MMS6_9ACTN</name>
<reference evidence="2 3" key="1">
    <citation type="submission" date="2019-02" db="EMBL/GenBank/DDBJ databases">
        <title>Draft genome sequences of novel Actinobacteria.</title>
        <authorList>
            <person name="Sahin N."/>
            <person name="Ay H."/>
            <person name="Saygin H."/>
        </authorList>
    </citation>
    <scope>NUCLEOTIDE SEQUENCE [LARGE SCALE GENOMIC DNA]</scope>
    <source>
        <strain evidence="2 3">KC201</strain>
    </source>
</reference>
<dbReference type="GO" id="GO:0016301">
    <property type="term" value="F:kinase activity"/>
    <property type="evidence" value="ECO:0007669"/>
    <property type="project" value="UniProtKB-KW"/>
</dbReference>
<dbReference type="InterPro" id="IPR003594">
    <property type="entry name" value="HATPase_dom"/>
</dbReference>
<keyword evidence="3" id="KW-1185">Reference proteome</keyword>
<feature type="domain" description="Histidine kinase/HSP90-like ATPase" evidence="1">
    <location>
        <begin position="2"/>
        <end position="35"/>
    </location>
</feature>
<comment type="caution">
    <text evidence="2">The sequence shown here is derived from an EMBL/GenBank/DDBJ whole genome shotgun (WGS) entry which is preliminary data.</text>
</comment>
<sequence length="39" mass="4050">MGPAIVRSIVTAHGGRVEVRSVPGEGAAFHVRLPALRGQ</sequence>
<dbReference type="Proteomes" id="UP000295157">
    <property type="component" value="Unassembled WGS sequence"/>
</dbReference>
<dbReference type="AlphaFoldDB" id="A0A4R4MMS6"/>
<evidence type="ECO:0000259" key="1">
    <source>
        <dbReference type="Pfam" id="PF02518"/>
    </source>
</evidence>
<dbReference type="Pfam" id="PF02518">
    <property type="entry name" value="HATPase_c"/>
    <property type="match status" value="1"/>
</dbReference>
<organism evidence="2 3">
    <name type="scientific">Nonomuraea longispora</name>
    <dbReference type="NCBI Taxonomy" id="1848320"/>
    <lineage>
        <taxon>Bacteria</taxon>
        <taxon>Bacillati</taxon>
        <taxon>Actinomycetota</taxon>
        <taxon>Actinomycetes</taxon>
        <taxon>Streptosporangiales</taxon>
        <taxon>Streptosporangiaceae</taxon>
        <taxon>Nonomuraea</taxon>
    </lineage>
</organism>
<evidence type="ECO:0000313" key="2">
    <source>
        <dbReference type="EMBL" id="TDB96253.1"/>
    </source>
</evidence>
<dbReference type="Gene3D" id="3.30.565.10">
    <property type="entry name" value="Histidine kinase-like ATPase, C-terminal domain"/>
    <property type="match status" value="1"/>
</dbReference>
<keyword evidence="2" id="KW-0808">Transferase</keyword>
<dbReference type="SUPFAM" id="SSF55874">
    <property type="entry name" value="ATPase domain of HSP90 chaperone/DNA topoisomerase II/histidine kinase"/>
    <property type="match status" value="1"/>
</dbReference>
<dbReference type="OrthoDB" id="9786919at2"/>
<dbReference type="InterPro" id="IPR036890">
    <property type="entry name" value="HATPase_C_sf"/>
</dbReference>
<gene>
    <name evidence="2" type="ORF">E1267_41145</name>
</gene>
<proteinExistence type="predicted"/>
<keyword evidence="2" id="KW-0418">Kinase</keyword>
<dbReference type="EMBL" id="SMJZ01000296">
    <property type="protein sequence ID" value="TDB96253.1"/>
    <property type="molecule type" value="Genomic_DNA"/>
</dbReference>
<protein>
    <submittedName>
        <fullName evidence="2">HAMP domain-containing histidine kinase</fullName>
    </submittedName>
</protein>
<accession>A0A4R4MMS6</accession>